<evidence type="ECO:0000256" key="4">
    <source>
        <dbReference type="ARBA" id="ARBA00022741"/>
    </source>
</evidence>
<dbReference type="GO" id="GO:0005524">
    <property type="term" value="F:ATP binding"/>
    <property type="evidence" value="ECO:0007669"/>
    <property type="project" value="UniProtKB-UniRule"/>
</dbReference>
<dbReference type="InterPro" id="IPR008271">
    <property type="entry name" value="Ser/Thr_kinase_AS"/>
</dbReference>
<dbReference type="PROSITE" id="PS50006">
    <property type="entry name" value="FHA_DOMAIN"/>
    <property type="match status" value="1"/>
</dbReference>
<feature type="compositionally biased region" description="Acidic residues" evidence="11">
    <location>
        <begin position="1"/>
        <end position="15"/>
    </location>
</feature>
<dbReference type="AlphaFoldDB" id="A0A369J5V5"/>
<evidence type="ECO:0000256" key="7">
    <source>
        <dbReference type="PIRSR" id="PIRSR630616-1"/>
    </source>
</evidence>
<dbReference type="STRING" id="39966.A0A369J5V5"/>
<evidence type="ECO:0000259" key="12">
    <source>
        <dbReference type="PROSITE" id="PS50006"/>
    </source>
</evidence>
<dbReference type="InterPro" id="IPR030616">
    <property type="entry name" value="Aur-like"/>
</dbReference>
<keyword evidence="6 8" id="KW-0067">ATP-binding</keyword>
<feature type="domain" description="FHA" evidence="12">
    <location>
        <begin position="62"/>
        <end position="115"/>
    </location>
</feature>
<feature type="binding site" evidence="8">
    <location>
        <begin position="304"/>
        <end position="305"/>
    </location>
    <ligand>
        <name>ATP</name>
        <dbReference type="ChEBI" id="CHEBI:30616"/>
    </ligand>
</feature>
<dbReference type="Pfam" id="PF00069">
    <property type="entry name" value="Pkinase"/>
    <property type="match status" value="1"/>
</dbReference>
<dbReference type="PROSITE" id="PS00108">
    <property type="entry name" value="PROTEIN_KINASE_ST"/>
    <property type="match status" value="1"/>
</dbReference>
<evidence type="ECO:0000259" key="13">
    <source>
        <dbReference type="PROSITE" id="PS50011"/>
    </source>
</evidence>
<dbReference type="Pfam" id="PF00498">
    <property type="entry name" value="FHA"/>
    <property type="match status" value="1"/>
</dbReference>
<dbReference type="FunCoup" id="A0A369J5V5">
    <property type="interactions" value="511"/>
</dbReference>
<dbReference type="PROSITE" id="PS50011">
    <property type="entry name" value="PROTEIN_KINASE_DOM"/>
    <property type="match status" value="1"/>
</dbReference>
<dbReference type="SUPFAM" id="SSF56112">
    <property type="entry name" value="Protein kinase-like (PK-like)"/>
    <property type="match status" value="1"/>
</dbReference>
<proteinExistence type="inferred from homology"/>
<evidence type="ECO:0000256" key="11">
    <source>
        <dbReference type="SAM" id="MobiDB-lite"/>
    </source>
</evidence>
<dbReference type="Gene3D" id="2.60.200.20">
    <property type="match status" value="1"/>
</dbReference>
<feature type="compositionally biased region" description="Low complexity" evidence="11">
    <location>
        <begin position="17"/>
        <end position="30"/>
    </location>
</feature>
<dbReference type="SUPFAM" id="SSF49879">
    <property type="entry name" value="SMAD/FHA domain"/>
    <property type="match status" value="1"/>
</dbReference>
<evidence type="ECO:0000256" key="10">
    <source>
        <dbReference type="PROSITE-ProRule" id="PRU10141"/>
    </source>
</evidence>
<organism evidence="14 15">
    <name type="scientific">Hypsizygus marmoreus</name>
    <name type="common">White beech mushroom</name>
    <name type="synonym">Agaricus marmoreus</name>
    <dbReference type="NCBI Taxonomy" id="39966"/>
    <lineage>
        <taxon>Eukaryota</taxon>
        <taxon>Fungi</taxon>
        <taxon>Dikarya</taxon>
        <taxon>Basidiomycota</taxon>
        <taxon>Agaricomycotina</taxon>
        <taxon>Agaricomycetes</taxon>
        <taxon>Agaricomycetidae</taxon>
        <taxon>Agaricales</taxon>
        <taxon>Tricholomatineae</taxon>
        <taxon>Lyophyllaceae</taxon>
        <taxon>Hypsizygus</taxon>
    </lineage>
</organism>
<dbReference type="PANTHER" id="PTHR24350">
    <property type="entry name" value="SERINE/THREONINE-PROTEIN KINASE IAL-RELATED"/>
    <property type="match status" value="1"/>
</dbReference>
<dbReference type="SMART" id="SM00240">
    <property type="entry name" value="FHA"/>
    <property type="match status" value="1"/>
</dbReference>
<evidence type="ECO:0000313" key="14">
    <source>
        <dbReference type="EMBL" id="RDB16782.1"/>
    </source>
</evidence>
<feature type="compositionally biased region" description="Polar residues" evidence="11">
    <location>
        <begin position="591"/>
        <end position="604"/>
    </location>
</feature>
<keyword evidence="15" id="KW-1185">Reference proteome</keyword>
<feature type="binding site" evidence="8">
    <location>
        <position position="320"/>
    </location>
    <ligand>
        <name>ATP</name>
        <dbReference type="ChEBI" id="CHEBI:30616"/>
    </ligand>
</feature>
<keyword evidence="3" id="KW-0808">Transferase</keyword>
<evidence type="ECO:0000256" key="1">
    <source>
        <dbReference type="ARBA" id="ARBA00005575"/>
    </source>
</evidence>
<comment type="caution">
    <text evidence="14">The sequence shown here is derived from an EMBL/GenBank/DDBJ whole genome shotgun (WGS) entry which is preliminary data.</text>
</comment>
<dbReference type="GO" id="GO:0004674">
    <property type="term" value="F:protein serine/threonine kinase activity"/>
    <property type="evidence" value="ECO:0007669"/>
    <property type="project" value="UniProtKB-KW"/>
</dbReference>
<dbReference type="CDD" id="cd05117">
    <property type="entry name" value="STKc_CAMK"/>
    <property type="match status" value="1"/>
</dbReference>
<feature type="binding site" evidence="8 10">
    <location>
        <position position="195"/>
    </location>
    <ligand>
        <name>ATP</name>
        <dbReference type="ChEBI" id="CHEBI:30616"/>
    </ligand>
</feature>
<gene>
    <name evidence="14" type="primary">fhkC_2</name>
    <name evidence="14" type="ORF">Hypma_002599</name>
</gene>
<dbReference type="InterPro" id="IPR000253">
    <property type="entry name" value="FHA_dom"/>
</dbReference>
<dbReference type="OrthoDB" id="10252171at2759"/>
<evidence type="ECO:0000256" key="8">
    <source>
        <dbReference type="PIRSR" id="PIRSR630616-2"/>
    </source>
</evidence>
<feature type="region of interest" description="Disordered" evidence="11">
    <location>
        <begin position="1"/>
        <end position="30"/>
    </location>
</feature>
<keyword evidence="4 8" id="KW-0547">Nucleotide-binding</keyword>
<dbReference type="InterPro" id="IPR008984">
    <property type="entry name" value="SMAD_FHA_dom_sf"/>
</dbReference>
<accession>A0A369J5V5</accession>
<reference evidence="14" key="1">
    <citation type="submission" date="2018-04" db="EMBL/GenBank/DDBJ databases">
        <title>Whole genome sequencing of Hypsizygus marmoreus.</title>
        <authorList>
            <person name="Choi I.-G."/>
            <person name="Min B."/>
            <person name="Kim J.-G."/>
            <person name="Kim S."/>
            <person name="Oh Y.-L."/>
            <person name="Kong W.-S."/>
            <person name="Park H."/>
            <person name="Jeong J."/>
            <person name="Song E.-S."/>
        </authorList>
    </citation>
    <scope>NUCLEOTIDE SEQUENCE [LARGE SCALE GENOMIC DNA]</scope>
    <source>
        <strain evidence="14">51987-8</strain>
    </source>
</reference>
<dbReference type="FunFam" id="1.10.510.10:FF:000571">
    <property type="entry name" value="Maternal embryonic leucine zipper kinase"/>
    <property type="match status" value="1"/>
</dbReference>
<dbReference type="EMBL" id="LUEZ02000122">
    <property type="protein sequence ID" value="RDB16782.1"/>
    <property type="molecule type" value="Genomic_DNA"/>
</dbReference>
<keyword evidence="5 14" id="KW-0418">Kinase</keyword>
<name>A0A369J5V5_HYPMA</name>
<dbReference type="InterPro" id="IPR000719">
    <property type="entry name" value="Prot_kinase_dom"/>
</dbReference>
<dbReference type="Gene3D" id="1.10.510.10">
    <property type="entry name" value="Transferase(Phosphotransferase) domain 1"/>
    <property type="match status" value="1"/>
</dbReference>
<evidence type="ECO:0000256" key="9">
    <source>
        <dbReference type="PIRSR" id="PIRSR630616-3"/>
    </source>
</evidence>
<sequence length="670" mass="73652">MDHVDDEMMNEDAVDDSQQQTQSTQQASQQSSAAMDAHLWGYLQPCNSAVTRIDFWKISPRVTIGRNTEHNMVVLPGPKVSNFHCTITWDGSEDHMNVVVCDLSSNGTFINSVKIGKNQTCILREGNEIAFGTFVPQSQAGGLEDYRFIYRHAAGRRPTTGLYAHYDVSEVLGKGSFATVMKAVSRATGQWYAVKMIQDHKTVRSPGDQQQGYHSRNQTFAREISIMEKLRHRNICELKEVFFQEDTNDIHMVLELVKGGDLLDFILKNNGLSEAMAQHITYQICDALSYIHSEGVAHRDLKPENVLLTEDDPPVVKVADFGLAKVVDSLTMLRTMCGTPSYLAPEVVRQENDEGYDNVVDSWSVGVIVFSMLTNASPFIEDDTRDVRTRVATRVVDWGILSTQHVSATAQDFIRRLLEEDPRHRMSLTDALHHPWLLSYTPPANHQASSNSNSSSSVATNDYSMLSSIAENDGSFRSSVDQSFQDMQIQSSVMNGSTPAFPGAFPSGSTAPGVRREGSSTAPLQRRSDLLAQAAEDGNLPDPWELVGNPHQQAAAGPSNLNSKGQNKRVYSELTPLPEESSMDAVIEGSSPLTDALSSTNKSGPDSDEDDVPKKASGSKATRGKGKAAASPAKKVTRARAAKGDEEDEEETLVQPRRSTRHPQKVARHA</sequence>
<feature type="region of interest" description="Disordered" evidence="11">
    <location>
        <begin position="538"/>
        <end position="670"/>
    </location>
</feature>
<evidence type="ECO:0000256" key="3">
    <source>
        <dbReference type="ARBA" id="ARBA00022679"/>
    </source>
</evidence>
<protein>
    <submittedName>
        <fullName evidence="14">Serine/threonine-protein kinase fhkC</fullName>
    </submittedName>
</protein>
<comment type="similarity">
    <text evidence="1">Belongs to the protein kinase superfamily. CAMK Ser/Thr protein kinase family. CHEK2 subfamily.</text>
</comment>
<feature type="cross-link" description="Glycyl lysine isopeptide (Lys-Gly) (interchain with G-Cter in SUMO2)" evidence="9">
    <location>
        <position position="302"/>
    </location>
</feature>
<dbReference type="PROSITE" id="PS00107">
    <property type="entry name" value="PROTEIN_KINASE_ATP"/>
    <property type="match status" value="1"/>
</dbReference>
<dbReference type="InterPro" id="IPR011009">
    <property type="entry name" value="Kinase-like_dom_sf"/>
</dbReference>
<keyword evidence="2" id="KW-0723">Serine/threonine-protein kinase</keyword>
<feature type="region of interest" description="Disordered" evidence="11">
    <location>
        <begin position="493"/>
        <end position="524"/>
    </location>
</feature>
<feature type="domain" description="Protein kinase" evidence="13">
    <location>
        <begin position="166"/>
        <end position="437"/>
    </location>
</feature>
<dbReference type="SMART" id="SM00220">
    <property type="entry name" value="S_TKc"/>
    <property type="match status" value="1"/>
</dbReference>
<evidence type="ECO:0000313" key="15">
    <source>
        <dbReference type="Proteomes" id="UP000076154"/>
    </source>
</evidence>
<dbReference type="InterPro" id="IPR017441">
    <property type="entry name" value="Protein_kinase_ATP_BS"/>
</dbReference>
<feature type="active site" description="Proton acceptor" evidence="7">
    <location>
        <position position="300"/>
    </location>
</feature>
<evidence type="ECO:0000256" key="2">
    <source>
        <dbReference type="ARBA" id="ARBA00022527"/>
    </source>
</evidence>
<evidence type="ECO:0000256" key="5">
    <source>
        <dbReference type="ARBA" id="ARBA00022777"/>
    </source>
</evidence>
<feature type="compositionally biased region" description="Basic residues" evidence="11">
    <location>
        <begin position="658"/>
        <end position="670"/>
    </location>
</feature>
<evidence type="ECO:0000256" key="6">
    <source>
        <dbReference type="ARBA" id="ARBA00022840"/>
    </source>
</evidence>
<dbReference type="Proteomes" id="UP000076154">
    <property type="component" value="Unassembled WGS sequence"/>
</dbReference>
<dbReference type="InParanoid" id="A0A369J5V5"/>